<reference evidence="2" key="1">
    <citation type="journal article" date="2019" name="Int. J. Syst. Evol. Microbiol.">
        <title>The Global Catalogue of Microorganisms (GCM) 10K type strain sequencing project: providing services to taxonomists for standard genome sequencing and annotation.</title>
        <authorList>
            <consortium name="The Broad Institute Genomics Platform"/>
            <consortium name="The Broad Institute Genome Sequencing Center for Infectious Disease"/>
            <person name="Wu L."/>
            <person name="Ma J."/>
        </authorList>
    </citation>
    <scope>NUCLEOTIDE SEQUENCE [LARGE SCALE GENOMIC DNA]</scope>
    <source>
        <strain evidence="2">CGMCC 4.7371</strain>
    </source>
</reference>
<evidence type="ECO:0000313" key="1">
    <source>
        <dbReference type="EMBL" id="GGO88565.1"/>
    </source>
</evidence>
<organism evidence="1 2">
    <name type="scientific">Nocardioides phosphati</name>
    <dbReference type="NCBI Taxonomy" id="1867775"/>
    <lineage>
        <taxon>Bacteria</taxon>
        <taxon>Bacillati</taxon>
        <taxon>Actinomycetota</taxon>
        <taxon>Actinomycetes</taxon>
        <taxon>Propionibacteriales</taxon>
        <taxon>Nocardioidaceae</taxon>
        <taxon>Nocardioides</taxon>
    </lineage>
</organism>
<dbReference type="RefSeq" id="WP_188783471.1">
    <property type="nucleotide sequence ID" value="NZ_BMNI01000003.1"/>
</dbReference>
<protein>
    <submittedName>
        <fullName evidence="1">Uncharacterized protein</fullName>
    </submittedName>
</protein>
<dbReference type="Proteomes" id="UP000655410">
    <property type="component" value="Unassembled WGS sequence"/>
</dbReference>
<keyword evidence="2" id="KW-1185">Reference proteome</keyword>
<proteinExistence type="predicted"/>
<comment type="caution">
    <text evidence="1">The sequence shown here is derived from an EMBL/GenBank/DDBJ whole genome shotgun (WGS) entry which is preliminary data.</text>
</comment>
<sequence>MNTTTIDTGTATRLRSLLLQMARDEDALACDENAATPYWEPTPLSVISHRGAAHVLRAQADQLLAAI</sequence>
<name>A0ABQ2N9U7_9ACTN</name>
<accession>A0ABQ2N9U7</accession>
<evidence type="ECO:0000313" key="2">
    <source>
        <dbReference type="Proteomes" id="UP000655410"/>
    </source>
</evidence>
<dbReference type="EMBL" id="BMNI01000003">
    <property type="protein sequence ID" value="GGO88565.1"/>
    <property type="molecule type" value="Genomic_DNA"/>
</dbReference>
<gene>
    <name evidence="1" type="ORF">GCM10011584_15860</name>
</gene>